<dbReference type="PROSITE" id="PS00028">
    <property type="entry name" value="ZINC_FINGER_C2H2_1"/>
    <property type="match status" value="1"/>
</dbReference>
<dbReference type="AlphaFoldDB" id="A0A5K3EVP5"/>
<feature type="domain" description="C2H2-type" evidence="1">
    <location>
        <begin position="48"/>
        <end position="69"/>
    </location>
</feature>
<reference evidence="2" key="1">
    <citation type="submission" date="2019-11" db="UniProtKB">
        <authorList>
            <consortium name="WormBaseParasite"/>
        </authorList>
    </citation>
    <scope>IDENTIFICATION</scope>
</reference>
<evidence type="ECO:0000313" key="2">
    <source>
        <dbReference type="WBParaSite" id="MCU_002973-RA"/>
    </source>
</evidence>
<sequence>MSGETDKNSVQSNEHPRPLATLNKFINYQSLSNGGQYRKRGRRRLFRCPYCPQTYVRKPWLTMHTLKKHRGPICSVTFYAHGSIESSLDYIVITAVFSVLLHKFIPF</sequence>
<evidence type="ECO:0000259" key="1">
    <source>
        <dbReference type="PROSITE" id="PS00028"/>
    </source>
</evidence>
<dbReference type="InterPro" id="IPR013087">
    <property type="entry name" value="Znf_C2H2_type"/>
</dbReference>
<dbReference type="WBParaSite" id="MCU_002973-RA">
    <property type="protein sequence ID" value="MCU_002973-RA"/>
    <property type="gene ID" value="MCU_002973"/>
</dbReference>
<organism evidence="2">
    <name type="scientific">Mesocestoides corti</name>
    <name type="common">Flatworm</name>
    <dbReference type="NCBI Taxonomy" id="53468"/>
    <lineage>
        <taxon>Eukaryota</taxon>
        <taxon>Metazoa</taxon>
        <taxon>Spiralia</taxon>
        <taxon>Lophotrochozoa</taxon>
        <taxon>Platyhelminthes</taxon>
        <taxon>Cestoda</taxon>
        <taxon>Eucestoda</taxon>
        <taxon>Cyclophyllidea</taxon>
        <taxon>Mesocestoididae</taxon>
        <taxon>Mesocestoides</taxon>
    </lineage>
</organism>
<protein>
    <submittedName>
        <fullName evidence="2">C2H2-type domain-containing protein</fullName>
    </submittedName>
</protein>
<proteinExistence type="predicted"/>
<accession>A0A5K3EVP5</accession>
<name>A0A5K3EVP5_MESCO</name>